<dbReference type="SUPFAM" id="SSF75304">
    <property type="entry name" value="Amidase signature (AS) enzymes"/>
    <property type="match status" value="1"/>
</dbReference>
<dbReference type="Pfam" id="PF01425">
    <property type="entry name" value="Amidase"/>
    <property type="match status" value="1"/>
</dbReference>
<keyword evidence="2" id="KW-0812">Transmembrane</keyword>
<feature type="compositionally biased region" description="Low complexity" evidence="1">
    <location>
        <begin position="654"/>
        <end position="665"/>
    </location>
</feature>
<protein>
    <submittedName>
        <fullName evidence="4">Amidase</fullName>
    </submittedName>
</protein>
<dbReference type="AlphaFoldDB" id="A0A3Q9UZL2"/>
<dbReference type="PANTHER" id="PTHR42678">
    <property type="entry name" value="AMIDASE"/>
    <property type="match status" value="1"/>
</dbReference>
<dbReference type="Proteomes" id="UP000285317">
    <property type="component" value="Chromosome"/>
</dbReference>
<dbReference type="PANTHER" id="PTHR42678:SF34">
    <property type="entry name" value="OS04G0183300 PROTEIN"/>
    <property type="match status" value="1"/>
</dbReference>
<feature type="region of interest" description="Disordered" evidence="1">
    <location>
        <begin position="599"/>
        <end position="665"/>
    </location>
</feature>
<dbReference type="KEGG" id="rfs:C1I64_13070"/>
<feature type="region of interest" description="Disordered" evidence="1">
    <location>
        <begin position="37"/>
        <end position="56"/>
    </location>
</feature>
<keyword evidence="2" id="KW-1133">Transmembrane helix</keyword>
<reference evidence="4 5" key="1">
    <citation type="submission" date="2018-03" db="EMBL/GenBank/DDBJ databases">
        <title>Bacteriophage NCPPB3778 and a type I-E CRISPR drive the evolution of the US Biological Select Agent, Rathayibacter toxicus.</title>
        <authorList>
            <person name="Davis E.W.II."/>
            <person name="Tabima J.F."/>
            <person name="Weisberg A.J."/>
            <person name="Dantas Lopes L."/>
            <person name="Wiseman M.S."/>
            <person name="Wiseman M.S."/>
            <person name="Pupko T."/>
            <person name="Belcher M.S."/>
            <person name="Sechler A.J."/>
            <person name="Tancos M.A."/>
            <person name="Schroeder B.K."/>
            <person name="Murray T.D."/>
            <person name="Luster D.G."/>
            <person name="Schneider W.L."/>
            <person name="Rogers E."/>
            <person name="Andreote F.D."/>
            <person name="Grunwald N.J."/>
            <person name="Putnam M.L."/>
            <person name="Chang J.H."/>
        </authorList>
    </citation>
    <scope>NUCLEOTIDE SEQUENCE [LARGE SCALE GENOMIC DNA]</scope>
    <source>
        <strain evidence="4 5">DSM 15932</strain>
    </source>
</reference>
<dbReference type="Gene3D" id="3.90.1300.10">
    <property type="entry name" value="Amidase signature (AS) domain"/>
    <property type="match status" value="1"/>
</dbReference>
<sequence>MATACSTAPAESAPSAPLEGGHRARSIVSVPKQPRNIRLRDWGGSKPPPTRSEGCRLSTTPSFRRVVRLSAATALCTGLALGTALAAPAALGATTPPVDAAAPAVVDLSITDALALLQSGATTSVALTQRYLDRIAAYDDPYGDQPGLAAVILANPDALATAAELDAERAAGTIRGPLHGIPILVKDNYATFDMPTTAGSASLHTYQTKLDSTAVQRLRDAGAIILAKTNMAEFAWHGTYTLSSERGRTNNPYNQANSASGSSGGTGAAVAAGYAPAGLGTDTCGSIVGPSAHQSLVGYRPTMGLTSVTGIVPLSPRQDVSGPMTTTVTDAALLMEVLAGYDPTDPLTVIADQQDSSTYVEGLSDTALEGKRIGYVRWDYEEDPARPGLAETTGLVDQAVRDLAAQGAVIVPVPTFTREFVSETLVSGGYLDLRPGIDAFFADTEATWPEGLAGLTEPADALTFSDVMADGKTSLLPDDVAFFNSNADIPNPAYDAAIAAQDAGKLAMDQFFIDNDLDALAMPTSATAATPDWAGTTFCDVGANTGVPTVSLPAGFTSTGTAAGLELAAPRSQDAALLAMSYDYEQATLNRVAPASTPELAAAPTPEPTASPTAPPVEPTAEPTVAPTAEPTVAPTAEPTATAGPVAPAPTATPKPTAKPGAALAHTGAEGTTGLAALAFALIAGGAGALALTATRRRTAQK</sequence>
<feature type="compositionally biased region" description="Low complexity" evidence="1">
    <location>
        <begin position="1"/>
        <end position="17"/>
    </location>
</feature>
<evidence type="ECO:0000259" key="3">
    <source>
        <dbReference type="Pfam" id="PF01425"/>
    </source>
</evidence>
<evidence type="ECO:0000256" key="1">
    <source>
        <dbReference type="SAM" id="MobiDB-lite"/>
    </source>
</evidence>
<accession>A0A3Q9UZL2</accession>
<proteinExistence type="predicted"/>
<evidence type="ECO:0000256" key="2">
    <source>
        <dbReference type="SAM" id="Phobius"/>
    </source>
</evidence>
<feature type="region of interest" description="Disordered" evidence="1">
    <location>
        <begin position="1"/>
        <end position="26"/>
    </location>
</feature>
<feature type="transmembrane region" description="Helical" evidence="2">
    <location>
        <begin position="674"/>
        <end position="694"/>
    </location>
</feature>
<evidence type="ECO:0000313" key="5">
    <source>
        <dbReference type="Proteomes" id="UP000285317"/>
    </source>
</evidence>
<dbReference type="InterPro" id="IPR023631">
    <property type="entry name" value="Amidase_dom"/>
</dbReference>
<dbReference type="EMBL" id="CP028137">
    <property type="protein sequence ID" value="AZZ52873.1"/>
    <property type="molecule type" value="Genomic_DNA"/>
</dbReference>
<feature type="compositionally biased region" description="Low complexity" evidence="1">
    <location>
        <begin position="619"/>
        <end position="646"/>
    </location>
</feature>
<keyword evidence="2" id="KW-0472">Membrane</keyword>
<name>A0A3Q9UZL2_9MICO</name>
<organism evidence="4 5">
    <name type="scientific">Rathayibacter festucae DSM 15932</name>
    <dbReference type="NCBI Taxonomy" id="1328866"/>
    <lineage>
        <taxon>Bacteria</taxon>
        <taxon>Bacillati</taxon>
        <taxon>Actinomycetota</taxon>
        <taxon>Actinomycetes</taxon>
        <taxon>Micrococcales</taxon>
        <taxon>Microbacteriaceae</taxon>
        <taxon>Rathayibacter</taxon>
    </lineage>
</organism>
<evidence type="ECO:0000313" key="4">
    <source>
        <dbReference type="EMBL" id="AZZ52873.1"/>
    </source>
</evidence>
<dbReference type="InterPro" id="IPR036928">
    <property type="entry name" value="AS_sf"/>
</dbReference>
<feature type="domain" description="Amidase" evidence="3">
    <location>
        <begin position="127"/>
        <end position="578"/>
    </location>
</feature>
<feature type="compositionally biased region" description="Pro residues" evidence="1">
    <location>
        <begin position="605"/>
        <end position="618"/>
    </location>
</feature>
<gene>
    <name evidence="4" type="ORF">C1I64_13070</name>
</gene>